<dbReference type="AlphaFoldDB" id="A0A078B484"/>
<evidence type="ECO:0000313" key="3">
    <source>
        <dbReference type="Proteomes" id="UP000039865"/>
    </source>
</evidence>
<evidence type="ECO:0000256" key="1">
    <source>
        <dbReference type="SAM" id="Coils"/>
    </source>
</evidence>
<keyword evidence="2" id="KW-0689">Ribosomal protein</keyword>
<dbReference type="SUPFAM" id="SSF56808">
    <property type="entry name" value="Ribosomal protein L1"/>
    <property type="match status" value="1"/>
</dbReference>
<sequence>MVKKVKQQEKQEEVVQTKKNQDIVEAAVEVDQEESYTVKQKKENAKKLLKAIKKLDAKIKSSIDKKQVIKAVEALQKYQQDQKSKNSAKKLLQDEDSFIHVNFTLNQVPEKPTPRPLQINLPHPFHSKAHNTRVCVFVKDPSRAIKNELQDLKIPCIAKVIGYDKLKRNFKQYKDKRKLLQEYDQFLADIRVYKMLPEALGREFYGQKKYPCPIKIHGHKTPKDLQKIMNKASQAAYFIQGNGPNYTVKIGRTSQDPKELADNFEAALSHAIAYVTYHEDIKYSKIQQVSIKVGESPELPLFNQLTKSEILAYLDIQQ</sequence>
<name>A0A078B484_STYLE</name>
<dbReference type="EMBL" id="CCKQ01017191">
    <property type="protein sequence ID" value="CDW89061.1"/>
    <property type="molecule type" value="Genomic_DNA"/>
</dbReference>
<dbReference type="CDD" id="cd00403">
    <property type="entry name" value="Ribosomal_L1"/>
    <property type="match status" value="1"/>
</dbReference>
<proteinExistence type="predicted"/>
<dbReference type="InParanoid" id="A0A078B484"/>
<dbReference type="InterPro" id="IPR028364">
    <property type="entry name" value="Ribosomal_uL1/biogenesis"/>
</dbReference>
<accession>A0A078B484</accession>
<dbReference type="Gene3D" id="3.40.50.790">
    <property type="match status" value="1"/>
</dbReference>
<keyword evidence="1" id="KW-0175">Coiled coil</keyword>
<dbReference type="GO" id="GO:0005840">
    <property type="term" value="C:ribosome"/>
    <property type="evidence" value="ECO:0007669"/>
    <property type="project" value="UniProtKB-KW"/>
</dbReference>
<dbReference type="Pfam" id="PF00687">
    <property type="entry name" value="Ribosomal_L1"/>
    <property type="match status" value="1"/>
</dbReference>
<dbReference type="OMA" id="PQRAYKN"/>
<dbReference type="Proteomes" id="UP000039865">
    <property type="component" value="Unassembled WGS sequence"/>
</dbReference>
<gene>
    <name evidence="2" type="primary">Contig14170.g15098</name>
    <name evidence="2" type="ORF">STYLEM_18190</name>
</gene>
<organism evidence="2 3">
    <name type="scientific">Stylonychia lemnae</name>
    <name type="common">Ciliate</name>
    <dbReference type="NCBI Taxonomy" id="5949"/>
    <lineage>
        <taxon>Eukaryota</taxon>
        <taxon>Sar</taxon>
        <taxon>Alveolata</taxon>
        <taxon>Ciliophora</taxon>
        <taxon>Intramacronucleata</taxon>
        <taxon>Spirotrichea</taxon>
        <taxon>Stichotrichia</taxon>
        <taxon>Sporadotrichida</taxon>
        <taxon>Oxytrichidae</taxon>
        <taxon>Stylonychinae</taxon>
        <taxon>Stylonychia</taxon>
    </lineage>
</organism>
<dbReference type="GO" id="GO:0003723">
    <property type="term" value="F:RNA binding"/>
    <property type="evidence" value="ECO:0007669"/>
    <property type="project" value="InterPro"/>
</dbReference>
<protein>
    <submittedName>
        <fullName evidence="2">Ribosomal protein l1</fullName>
    </submittedName>
</protein>
<dbReference type="InterPro" id="IPR016095">
    <property type="entry name" value="Ribosomal_uL1_3-a/b-sand"/>
</dbReference>
<dbReference type="OrthoDB" id="10251727at2759"/>
<keyword evidence="2" id="KW-0687">Ribonucleoprotein</keyword>
<dbReference type="Gene3D" id="3.30.190.20">
    <property type="match status" value="1"/>
</dbReference>
<dbReference type="InterPro" id="IPR050257">
    <property type="entry name" value="eL8/uL1-like"/>
</dbReference>
<keyword evidence="3" id="KW-1185">Reference proteome</keyword>
<reference evidence="2 3" key="1">
    <citation type="submission" date="2014-06" db="EMBL/GenBank/DDBJ databases">
        <authorList>
            <person name="Swart Estienne"/>
        </authorList>
    </citation>
    <scope>NUCLEOTIDE SEQUENCE [LARGE SCALE GENOMIC DNA]</scope>
    <source>
        <strain evidence="2 3">130c</strain>
    </source>
</reference>
<dbReference type="InterPro" id="IPR023674">
    <property type="entry name" value="Ribosomal_uL1-like"/>
</dbReference>
<feature type="coiled-coil region" evidence="1">
    <location>
        <begin position="38"/>
        <end position="95"/>
    </location>
</feature>
<dbReference type="PANTHER" id="PTHR23105">
    <property type="entry name" value="RIBOSOMAL PROTEIN L7AE FAMILY MEMBER"/>
    <property type="match status" value="1"/>
</dbReference>
<evidence type="ECO:0000313" key="2">
    <source>
        <dbReference type="EMBL" id="CDW89061.1"/>
    </source>
</evidence>